<feature type="transmembrane region" description="Helical" evidence="6">
    <location>
        <begin position="38"/>
        <end position="58"/>
    </location>
</feature>
<dbReference type="AlphaFoldDB" id="A0A8A7KD05"/>
<evidence type="ECO:0000256" key="5">
    <source>
        <dbReference type="ARBA" id="ARBA00023136"/>
    </source>
</evidence>
<dbReference type="CDD" id="cd06579">
    <property type="entry name" value="TM_PBP1_transp_AraH_like"/>
    <property type="match status" value="1"/>
</dbReference>
<dbReference type="PANTHER" id="PTHR32196:SF72">
    <property type="entry name" value="RIBOSE IMPORT PERMEASE PROTEIN RBSC"/>
    <property type="match status" value="1"/>
</dbReference>
<name>A0A8A7KD05_9FIRM</name>
<evidence type="ECO:0000313" key="7">
    <source>
        <dbReference type="EMBL" id="QTL97289.1"/>
    </source>
</evidence>
<evidence type="ECO:0000256" key="1">
    <source>
        <dbReference type="ARBA" id="ARBA00004651"/>
    </source>
</evidence>
<feature type="transmembrane region" description="Helical" evidence="6">
    <location>
        <begin position="114"/>
        <end position="135"/>
    </location>
</feature>
<keyword evidence="3 6" id="KW-0812">Transmembrane</keyword>
<dbReference type="InterPro" id="IPR001851">
    <property type="entry name" value="ABC_transp_permease"/>
</dbReference>
<organism evidence="7 8">
    <name type="scientific">Iocasia fonsfrigidae</name>
    <dbReference type="NCBI Taxonomy" id="2682810"/>
    <lineage>
        <taxon>Bacteria</taxon>
        <taxon>Bacillati</taxon>
        <taxon>Bacillota</taxon>
        <taxon>Clostridia</taxon>
        <taxon>Halanaerobiales</taxon>
        <taxon>Halanaerobiaceae</taxon>
        <taxon>Iocasia</taxon>
    </lineage>
</organism>
<evidence type="ECO:0000313" key="8">
    <source>
        <dbReference type="Proteomes" id="UP000665020"/>
    </source>
</evidence>
<dbReference type="Pfam" id="PF02653">
    <property type="entry name" value="BPD_transp_2"/>
    <property type="match status" value="1"/>
</dbReference>
<dbReference type="EMBL" id="CP046640">
    <property type="protein sequence ID" value="QTL97289.1"/>
    <property type="molecule type" value="Genomic_DNA"/>
</dbReference>
<accession>A0A8A7KD05</accession>
<feature type="transmembrane region" description="Helical" evidence="6">
    <location>
        <begin position="155"/>
        <end position="176"/>
    </location>
</feature>
<keyword evidence="4 6" id="KW-1133">Transmembrane helix</keyword>
<dbReference type="GO" id="GO:0005886">
    <property type="term" value="C:plasma membrane"/>
    <property type="evidence" value="ECO:0007669"/>
    <property type="project" value="UniProtKB-SubCell"/>
</dbReference>
<evidence type="ECO:0000256" key="6">
    <source>
        <dbReference type="SAM" id="Phobius"/>
    </source>
</evidence>
<gene>
    <name evidence="7" type="ORF">GM661_04475</name>
</gene>
<dbReference type="PANTHER" id="PTHR32196">
    <property type="entry name" value="ABC TRANSPORTER PERMEASE PROTEIN YPHD-RELATED-RELATED"/>
    <property type="match status" value="1"/>
</dbReference>
<keyword evidence="2" id="KW-1003">Cell membrane</keyword>
<feature type="transmembrane region" description="Helical" evidence="6">
    <location>
        <begin position="236"/>
        <end position="254"/>
    </location>
</feature>
<keyword evidence="8" id="KW-1185">Reference proteome</keyword>
<comment type="subcellular location">
    <subcellularLocation>
        <location evidence="1">Cell membrane</location>
        <topology evidence="1">Multi-pass membrane protein</topology>
    </subcellularLocation>
</comment>
<reference evidence="7" key="1">
    <citation type="submission" date="2019-12" db="EMBL/GenBank/DDBJ databases">
        <authorList>
            <person name="zhang j."/>
            <person name="sun C.M."/>
        </authorList>
    </citation>
    <scope>NUCLEOTIDE SEQUENCE</scope>
    <source>
        <strain evidence="7">NS-1</strain>
    </source>
</reference>
<feature type="transmembrane region" description="Helical" evidence="6">
    <location>
        <begin position="88"/>
        <end position="107"/>
    </location>
</feature>
<proteinExistence type="predicted"/>
<keyword evidence="5 6" id="KW-0472">Membrane</keyword>
<dbReference type="GO" id="GO:0022857">
    <property type="term" value="F:transmembrane transporter activity"/>
    <property type="evidence" value="ECO:0007669"/>
    <property type="project" value="InterPro"/>
</dbReference>
<feature type="transmembrane region" description="Helical" evidence="6">
    <location>
        <begin position="261"/>
        <end position="280"/>
    </location>
</feature>
<feature type="transmembrane region" description="Helical" evidence="6">
    <location>
        <begin position="12"/>
        <end position="32"/>
    </location>
</feature>
<protein>
    <submittedName>
        <fullName evidence="7">ABC transporter permease</fullName>
    </submittedName>
</protein>
<sequence length="310" mass="33164">MKSILKRYGTLIGLILIFIVFTILRPSVFPTLRNLVNILEQISLLSIIAMGATVIMVIGEFDLSLANISSFAGIISAGLLVAGLPIYLVIPVVLILGFVFGLVNGLLVSKLNILSFITTLSTGTFLAGITFWYSGGTIIFSGIPDDFLIWGQGELFGLPIPAIIMIVIFIIFWYIFNQTMLGRNLYAIGGNEKAAKYSGIKIERDKTIAFGLAGLLAAMTGIILTSKLGSAHPTAGGGYLLKSYATVFLGMTLFKEGEPNIPGTLVGVLIMGVLANGLTILSVPNYFQDMLTGAIIVSALVFQGMKVQNR</sequence>
<evidence type="ECO:0000256" key="4">
    <source>
        <dbReference type="ARBA" id="ARBA00022989"/>
    </source>
</evidence>
<evidence type="ECO:0000256" key="2">
    <source>
        <dbReference type="ARBA" id="ARBA00022475"/>
    </source>
</evidence>
<dbReference type="Proteomes" id="UP000665020">
    <property type="component" value="Chromosome"/>
</dbReference>
<dbReference type="KEGG" id="ifn:GM661_04475"/>
<dbReference type="RefSeq" id="WP_230868920.1">
    <property type="nucleotide sequence ID" value="NZ_CP046640.1"/>
</dbReference>
<evidence type="ECO:0000256" key="3">
    <source>
        <dbReference type="ARBA" id="ARBA00022692"/>
    </source>
</evidence>
<feature type="transmembrane region" description="Helical" evidence="6">
    <location>
        <begin position="207"/>
        <end position="224"/>
    </location>
</feature>
<feature type="transmembrane region" description="Helical" evidence="6">
    <location>
        <begin position="65"/>
        <end position="82"/>
    </location>
</feature>